<dbReference type="PROSITE" id="PS52016">
    <property type="entry name" value="TONB_DEPENDENT_REC_3"/>
    <property type="match status" value="1"/>
</dbReference>
<evidence type="ECO:0000259" key="10">
    <source>
        <dbReference type="Pfam" id="PF14905"/>
    </source>
</evidence>
<dbReference type="Pfam" id="PF13715">
    <property type="entry name" value="CarbopepD_reg_2"/>
    <property type="match status" value="1"/>
</dbReference>
<evidence type="ECO:0000256" key="4">
    <source>
        <dbReference type="ARBA" id="ARBA00022692"/>
    </source>
</evidence>
<protein>
    <submittedName>
        <fullName evidence="11">TonB-dependent receptor</fullName>
    </submittedName>
</protein>
<keyword evidence="2 7" id="KW-0813">Transport</keyword>
<dbReference type="OrthoDB" id="9768470at2"/>
<dbReference type="Gene3D" id="2.170.130.10">
    <property type="entry name" value="TonB-dependent receptor, plug domain"/>
    <property type="match status" value="1"/>
</dbReference>
<evidence type="ECO:0000313" key="12">
    <source>
        <dbReference type="Proteomes" id="UP000294830"/>
    </source>
</evidence>
<feature type="domain" description="Outer membrane protein beta-barrel" evidence="10">
    <location>
        <begin position="575"/>
        <end position="811"/>
    </location>
</feature>
<keyword evidence="12" id="KW-1185">Reference proteome</keyword>
<dbReference type="GO" id="GO:0009279">
    <property type="term" value="C:cell outer membrane"/>
    <property type="evidence" value="ECO:0007669"/>
    <property type="project" value="UniProtKB-SubCell"/>
</dbReference>
<dbReference type="RefSeq" id="WP_131838580.1">
    <property type="nucleotide sequence ID" value="NZ_SLWB01000003.1"/>
</dbReference>
<dbReference type="Gene3D" id="2.60.40.1120">
    <property type="entry name" value="Carboxypeptidase-like, regulatory domain"/>
    <property type="match status" value="1"/>
</dbReference>
<dbReference type="InterPro" id="IPR012910">
    <property type="entry name" value="Plug_dom"/>
</dbReference>
<comment type="subcellular location">
    <subcellularLocation>
        <location evidence="1 7">Cell outer membrane</location>
        <topology evidence="1 7">Multi-pass membrane protein</topology>
    </subcellularLocation>
</comment>
<evidence type="ECO:0000256" key="7">
    <source>
        <dbReference type="PROSITE-ProRule" id="PRU01360"/>
    </source>
</evidence>
<dbReference type="PANTHER" id="PTHR40980">
    <property type="entry name" value="PLUG DOMAIN-CONTAINING PROTEIN"/>
    <property type="match status" value="1"/>
</dbReference>
<keyword evidence="3 7" id="KW-1134">Transmembrane beta strand</keyword>
<dbReference type="AlphaFoldDB" id="A0A4R2EQB7"/>
<gene>
    <name evidence="11" type="ORF">CLV25_103249</name>
</gene>
<feature type="chain" id="PRO_5020232337" evidence="8">
    <location>
        <begin position="22"/>
        <end position="943"/>
    </location>
</feature>
<name>A0A4R2EQB7_9BACT</name>
<dbReference type="InterPro" id="IPR041700">
    <property type="entry name" value="OMP_b-brl_3"/>
</dbReference>
<dbReference type="EMBL" id="SLWB01000003">
    <property type="protein sequence ID" value="TCN70725.1"/>
    <property type="molecule type" value="Genomic_DNA"/>
</dbReference>
<dbReference type="SUPFAM" id="SSF49464">
    <property type="entry name" value="Carboxypeptidase regulatory domain-like"/>
    <property type="match status" value="1"/>
</dbReference>
<evidence type="ECO:0000259" key="9">
    <source>
        <dbReference type="Pfam" id="PF07715"/>
    </source>
</evidence>
<dbReference type="Proteomes" id="UP000294830">
    <property type="component" value="Unassembled WGS sequence"/>
</dbReference>
<evidence type="ECO:0000256" key="5">
    <source>
        <dbReference type="ARBA" id="ARBA00023136"/>
    </source>
</evidence>
<keyword evidence="5 7" id="KW-0472">Membrane</keyword>
<comment type="similarity">
    <text evidence="7">Belongs to the TonB-dependent receptor family.</text>
</comment>
<dbReference type="Gene3D" id="2.40.170.20">
    <property type="entry name" value="TonB-dependent receptor, beta-barrel domain"/>
    <property type="match status" value="1"/>
</dbReference>
<keyword evidence="4 7" id="KW-0812">Transmembrane</keyword>
<comment type="caution">
    <text evidence="11">The sequence shown here is derived from an EMBL/GenBank/DDBJ whole genome shotgun (WGS) entry which is preliminary data.</text>
</comment>
<accession>A0A4R2EQB7</accession>
<feature type="domain" description="TonB-dependent receptor plug" evidence="9">
    <location>
        <begin position="141"/>
        <end position="234"/>
    </location>
</feature>
<proteinExistence type="inferred from homology"/>
<dbReference type="InterPro" id="IPR008969">
    <property type="entry name" value="CarboxyPept-like_regulatory"/>
</dbReference>
<evidence type="ECO:0000313" key="11">
    <source>
        <dbReference type="EMBL" id="TCN70725.1"/>
    </source>
</evidence>
<evidence type="ECO:0000256" key="3">
    <source>
        <dbReference type="ARBA" id="ARBA00022452"/>
    </source>
</evidence>
<evidence type="ECO:0000256" key="1">
    <source>
        <dbReference type="ARBA" id="ARBA00004571"/>
    </source>
</evidence>
<keyword evidence="8" id="KW-0732">Signal</keyword>
<sequence length="943" mass="105975">MRSFDLKVALLFLITFLSLNASSQQGGRCTIKGVVKDKVTSETLIGANVAIKGLPKGSTTNINGEFEIAVTPGTYVLVVSYISYNKVETEKIRVVAGKPSEVNILLEPESKAIDAVVVSRKRRANTEMSMITTMKASSLVMSGVSSQQIAKTQDRDASEVVRRIPGISIIDGKFIVIRGLSQRYNNVWMNGAAVPSSESDSRAFSFDMIPSSQLENITVVKSPAPEYPADFSGGFVQINTKDASESNSLELSYGTGINDQTQFKSFRVAPTGGLDFLGFDDGTRSLKGIVPYRLNNDAASNASQINEVTRNGFNNDWSIDSYKSFKRPDQRFSLMLNRKIGVGDDRNINLSFAANYSNSYKALHNIENALIGSYDIVNDRPNYFFKYTDNQYNAESKVGAMLNLTYALSSKSSIQLRNVINQSGRNRLTERVGEQLNSGYYQEKQEFLYTSRLTYSGQLSGNHNLDEKGKFDWNLGYSLSNKNQPDRRTISRDRNINNPNEPLEIDFNDTKRLFVDLNENVYSGAANYQYRITRLGSILPTLKLGAYGEYKNRDYNTRSFYYILNETSANQSLKYQSNEEVFQQSNFGTSSIYAYEDTRNTDNYKADNTLGAGYVGINIPIKKFNIYGGVRFENNRMSVTKYVSMDPTDFSTKKTSYTKSDLFPSLNTSYNISDKQLVRLAYGATVNRPEFRELSPSTYYDFELFSFVKGNENLKTSYIQNVDLRYEVYPTPGEMLSVALFYKNFKDPIESTYFENAGGYTYSYTNAKSANNLGVEVDMKKDLGWLGMKNFSLSVNAAYIYSRVEFDKGNTLEHSRPMQGQSPYLVNTGLFYQNSKNTLTCGLLYNVIGERIVGVGRRVEGNPNISVPDIYERPRNLIDFTFNVKLSKYINLSGAAKNLLNEDVVLEQKAEFTDASGVSQTRNQVKQKYNPGRSYSLSLGIRL</sequence>
<evidence type="ECO:0000256" key="8">
    <source>
        <dbReference type="SAM" id="SignalP"/>
    </source>
</evidence>
<dbReference type="InterPro" id="IPR039426">
    <property type="entry name" value="TonB-dep_rcpt-like"/>
</dbReference>
<reference evidence="11 12" key="1">
    <citation type="submission" date="2019-03" db="EMBL/GenBank/DDBJ databases">
        <title>Genomic Encyclopedia of Archaeal and Bacterial Type Strains, Phase II (KMG-II): from individual species to whole genera.</title>
        <authorList>
            <person name="Goeker M."/>
        </authorList>
    </citation>
    <scope>NUCLEOTIDE SEQUENCE [LARGE SCALE GENOMIC DNA]</scope>
    <source>
        <strain evidence="11 12">RL-C</strain>
    </source>
</reference>
<feature type="signal peptide" evidence="8">
    <location>
        <begin position="1"/>
        <end position="21"/>
    </location>
</feature>
<organism evidence="11 12">
    <name type="scientific">Acetobacteroides hydrogenigenes</name>
    <dbReference type="NCBI Taxonomy" id="979970"/>
    <lineage>
        <taxon>Bacteria</taxon>
        <taxon>Pseudomonadati</taxon>
        <taxon>Bacteroidota</taxon>
        <taxon>Bacteroidia</taxon>
        <taxon>Bacteroidales</taxon>
        <taxon>Rikenellaceae</taxon>
        <taxon>Acetobacteroides</taxon>
    </lineage>
</organism>
<keyword evidence="6 7" id="KW-0998">Cell outer membrane</keyword>
<dbReference type="SUPFAM" id="SSF56935">
    <property type="entry name" value="Porins"/>
    <property type="match status" value="1"/>
</dbReference>
<evidence type="ECO:0000256" key="6">
    <source>
        <dbReference type="ARBA" id="ARBA00023237"/>
    </source>
</evidence>
<dbReference type="Pfam" id="PF07715">
    <property type="entry name" value="Plug"/>
    <property type="match status" value="1"/>
</dbReference>
<dbReference type="InterPro" id="IPR036942">
    <property type="entry name" value="Beta-barrel_TonB_sf"/>
</dbReference>
<evidence type="ECO:0000256" key="2">
    <source>
        <dbReference type="ARBA" id="ARBA00022448"/>
    </source>
</evidence>
<dbReference type="Pfam" id="PF14905">
    <property type="entry name" value="OMP_b-brl_3"/>
    <property type="match status" value="1"/>
</dbReference>
<dbReference type="PANTHER" id="PTHR40980:SF5">
    <property type="entry name" value="TONB-DEPENDENT RECEPTOR"/>
    <property type="match status" value="1"/>
</dbReference>
<keyword evidence="11" id="KW-0675">Receptor</keyword>
<dbReference type="InterPro" id="IPR037066">
    <property type="entry name" value="Plug_dom_sf"/>
</dbReference>